<dbReference type="RefSeq" id="WP_005455733.1">
    <property type="nucleotide sequence ID" value="NZ_CM001440.1"/>
</dbReference>
<feature type="domain" description="Glucosamine/galactosamine-6-phosphate isomerase" evidence="8">
    <location>
        <begin position="15"/>
        <end position="250"/>
    </location>
</feature>
<evidence type="ECO:0000313" key="9">
    <source>
        <dbReference type="EMBL" id="EHR60859.1"/>
    </source>
</evidence>
<dbReference type="Proteomes" id="UP000002791">
    <property type="component" value="Chromosome"/>
</dbReference>
<comment type="similarity">
    <text evidence="4 7">Belongs to the glucosamine/galactosamine-6-phosphate isomerase family. 6-phosphogluconolactonase subfamily.</text>
</comment>
<dbReference type="InterPro" id="IPR039104">
    <property type="entry name" value="6PGL"/>
</dbReference>
<dbReference type="AlphaFoldDB" id="H5XKK5"/>
<dbReference type="Gene3D" id="3.40.50.1360">
    <property type="match status" value="1"/>
</dbReference>
<dbReference type="Pfam" id="PF01182">
    <property type="entry name" value="Glucosamine_iso"/>
    <property type="match status" value="1"/>
</dbReference>
<dbReference type="PANTHER" id="PTHR11054">
    <property type="entry name" value="6-PHOSPHOGLUCONOLACTONASE"/>
    <property type="match status" value="1"/>
</dbReference>
<dbReference type="eggNOG" id="COG0363">
    <property type="taxonomic scope" value="Bacteria"/>
</dbReference>
<evidence type="ECO:0000256" key="1">
    <source>
        <dbReference type="ARBA" id="ARBA00000832"/>
    </source>
</evidence>
<evidence type="ECO:0000256" key="4">
    <source>
        <dbReference type="ARBA" id="ARBA00010662"/>
    </source>
</evidence>
<dbReference type="GO" id="GO:0006098">
    <property type="term" value="P:pentose-phosphate shunt"/>
    <property type="evidence" value="ECO:0007669"/>
    <property type="project" value="UniProtKB-UniPathway"/>
</dbReference>
<evidence type="ECO:0000256" key="2">
    <source>
        <dbReference type="ARBA" id="ARBA00002681"/>
    </source>
</evidence>
<name>H5XKK5_9PSEU</name>
<keyword evidence="10" id="KW-1185">Reference proteome</keyword>
<evidence type="ECO:0000256" key="3">
    <source>
        <dbReference type="ARBA" id="ARBA00004961"/>
    </source>
</evidence>
<dbReference type="EC" id="3.1.1.31" evidence="5 7"/>
<sequence length="264" mass="27139">MNTTPGTDSTVVVHPDQDVLAAATAARLLATLSEVQARKGSASLVLTGGGTGIAVLEQVRSSPARDAVDWSRLDVYWGDERFVPADDDERNEKQARAALLDHVPVDESRVHPMAASDGAFGDDPDAAAAAYAEVLAASARSTGTASGSAVEVPSFDVLLLGLGGEGHTASIFPDTPAAREGRASVVAVRDCPKPPPTRLSLTFPAIRAAQEVWLLTAGEAKADAVALALAGADPVSLPVAGARGKQRTVWLLDKAAAAKAQPTH</sequence>
<evidence type="ECO:0000256" key="7">
    <source>
        <dbReference type="RuleBase" id="RU365095"/>
    </source>
</evidence>
<dbReference type="InterPro" id="IPR005900">
    <property type="entry name" value="6-phosphogluconolactonase_DevB"/>
</dbReference>
<dbReference type="InterPro" id="IPR037171">
    <property type="entry name" value="NagB/RpiA_transferase-like"/>
</dbReference>
<gene>
    <name evidence="7" type="primary">pgl</name>
    <name evidence="9" type="ORF">SaccyDRAFT_1965</name>
</gene>
<comment type="catalytic activity">
    <reaction evidence="1 7">
        <text>6-phospho-D-glucono-1,5-lactone + H2O = 6-phospho-D-gluconate + H(+)</text>
        <dbReference type="Rhea" id="RHEA:12556"/>
        <dbReference type="ChEBI" id="CHEBI:15377"/>
        <dbReference type="ChEBI" id="CHEBI:15378"/>
        <dbReference type="ChEBI" id="CHEBI:57955"/>
        <dbReference type="ChEBI" id="CHEBI:58759"/>
        <dbReference type="EC" id="3.1.1.31"/>
    </reaction>
</comment>
<dbReference type="PANTHER" id="PTHR11054:SF0">
    <property type="entry name" value="6-PHOSPHOGLUCONOLACTONASE"/>
    <property type="match status" value="1"/>
</dbReference>
<dbReference type="UniPathway" id="UPA00115">
    <property type="reaction ID" value="UER00409"/>
</dbReference>
<dbReference type="EMBL" id="CM001440">
    <property type="protein sequence ID" value="EHR60859.1"/>
    <property type="molecule type" value="Genomic_DNA"/>
</dbReference>
<dbReference type="HOGENOM" id="CLU_053947_1_0_11"/>
<protein>
    <recommendedName>
        <fullName evidence="6 7">6-phosphogluconolactonase</fullName>
        <shortName evidence="7">6PGL</shortName>
        <ecNumber evidence="5 7">3.1.1.31</ecNumber>
    </recommendedName>
</protein>
<comment type="pathway">
    <text evidence="3 7">Carbohydrate degradation; pentose phosphate pathway; D-ribulose 5-phosphate from D-glucose 6-phosphate (oxidative stage): step 2/3.</text>
</comment>
<accession>H5XKK5</accession>
<keyword evidence="7" id="KW-0378">Hydrolase</keyword>
<dbReference type="SUPFAM" id="SSF100950">
    <property type="entry name" value="NagB/RpiA/CoA transferase-like"/>
    <property type="match status" value="1"/>
</dbReference>
<dbReference type="GO" id="GO:0005975">
    <property type="term" value="P:carbohydrate metabolic process"/>
    <property type="evidence" value="ECO:0007669"/>
    <property type="project" value="UniProtKB-UniRule"/>
</dbReference>
<reference evidence="9 10" key="1">
    <citation type="submission" date="2011-11" db="EMBL/GenBank/DDBJ databases">
        <title>The Noncontiguous Finished sequence of Saccharomonospora cyanea NA-134.</title>
        <authorList>
            <consortium name="US DOE Joint Genome Institute"/>
            <person name="Lucas S."/>
            <person name="Han J."/>
            <person name="Lapidus A."/>
            <person name="Cheng J.-F."/>
            <person name="Goodwin L."/>
            <person name="Pitluck S."/>
            <person name="Peters L."/>
            <person name="Ovchinnikova G."/>
            <person name="Lu M."/>
            <person name="Detter J.C."/>
            <person name="Han C."/>
            <person name="Tapia R."/>
            <person name="Land M."/>
            <person name="Hauser L."/>
            <person name="Kyrpides N."/>
            <person name="Ivanova N."/>
            <person name="Pagani I."/>
            <person name="Brambilla E.-M."/>
            <person name="Klenk H.-P."/>
            <person name="Woyke T."/>
        </authorList>
    </citation>
    <scope>NUCLEOTIDE SEQUENCE [LARGE SCALE GENOMIC DNA]</scope>
    <source>
        <strain evidence="9 10">NA-134</strain>
    </source>
</reference>
<evidence type="ECO:0000256" key="6">
    <source>
        <dbReference type="ARBA" id="ARBA00020337"/>
    </source>
</evidence>
<proteinExistence type="inferred from homology"/>
<dbReference type="STRING" id="882082.SaccyDRAFT_1965"/>
<organism evidence="9 10">
    <name type="scientific">Saccharomonospora cyanea NA-134</name>
    <dbReference type="NCBI Taxonomy" id="882082"/>
    <lineage>
        <taxon>Bacteria</taxon>
        <taxon>Bacillati</taxon>
        <taxon>Actinomycetota</taxon>
        <taxon>Actinomycetes</taxon>
        <taxon>Pseudonocardiales</taxon>
        <taxon>Pseudonocardiaceae</taxon>
        <taxon>Saccharomonospora</taxon>
    </lineage>
</organism>
<evidence type="ECO:0000259" key="8">
    <source>
        <dbReference type="Pfam" id="PF01182"/>
    </source>
</evidence>
<evidence type="ECO:0000313" key="10">
    <source>
        <dbReference type="Proteomes" id="UP000002791"/>
    </source>
</evidence>
<dbReference type="InterPro" id="IPR006148">
    <property type="entry name" value="Glc/Gal-6P_isomerase"/>
</dbReference>
<evidence type="ECO:0000256" key="5">
    <source>
        <dbReference type="ARBA" id="ARBA00013198"/>
    </source>
</evidence>
<dbReference type="NCBIfam" id="TIGR01198">
    <property type="entry name" value="pgl"/>
    <property type="match status" value="1"/>
</dbReference>
<comment type="function">
    <text evidence="2 7">Hydrolysis of 6-phosphogluconolactone to 6-phosphogluconate.</text>
</comment>
<dbReference type="OrthoDB" id="9810967at2"/>
<dbReference type="CDD" id="cd01400">
    <property type="entry name" value="6PGL"/>
    <property type="match status" value="1"/>
</dbReference>
<dbReference type="GO" id="GO:0017057">
    <property type="term" value="F:6-phosphogluconolactonase activity"/>
    <property type="evidence" value="ECO:0007669"/>
    <property type="project" value="UniProtKB-UniRule"/>
</dbReference>